<accession>A0ABX6T7L9</accession>
<evidence type="ECO:0000256" key="4">
    <source>
        <dbReference type="ARBA" id="ARBA00013858"/>
    </source>
</evidence>
<dbReference type="SUPFAM" id="SSF54690">
    <property type="entry name" value="Molybdopterin synthase subunit MoaE"/>
    <property type="match status" value="1"/>
</dbReference>
<dbReference type="PANTHER" id="PTHR23404">
    <property type="entry name" value="MOLYBDOPTERIN SYNTHASE RELATED"/>
    <property type="match status" value="1"/>
</dbReference>
<evidence type="ECO:0000256" key="8">
    <source>
        <dbReference type="ARBA" id="ARBA00029745"/>
    </source>
</evidence>
<evidence type="ECO:0000256" key="10">
    <source>
        <dbReference type="ARBA" id="ARBA00030781"/>
    </source>
</evidence>
<name>A0ABX6T7L9_9SPHN</name>
<comment type="similarity">
    <text evidence="2">Belongs to the MoaE family.</text>
</comment>
<evidence type="ECO:0000256" key="11">
    <source>
        <dbReference type="ARBA" id="ARBA00032474"/>
    </source>
</evidence>
<evidence type="ECO:0000256" key="3">
    <source>
        <dbReference type="ARBA" id="ARBA00011950"/>
    </source>
</evidence>
<dbReference type="CDD" id="cd00756">
    <property type="entry name" value="MoaE"/>
    <property type="match status" value="1"/>
</dbReference>
<keyword evidence="5" id="KW-0501">Molybdenum cofactor biosynthesis</keyword>
<evidence type="ECO:0000256" key="1">
    <source>
        <dbReference type="ARBA" id="ARBA00005046"/>
    </source>
</evidence>
<dbReference type="Pfam" id="PF02391">
    <property type="entry name" value="MoaE"/>
    <property type="match status" value="1"/>
</dbReference>
<protein>
    <recommendedName>
        <fullName evidence="4">Molybdopterin synthase catalytic subunit</fullName>
        <ecNumber evidence="3">2.8.1.12</ecNumber>
    </recommendedName>
    <alternativeName>
        <fullName evidence="10">MPT synthase subunit 2</fullName>
    </alternativeName>
    <alternativeName>
        <fullName evidence="8">Molybdenum cofactor biosynthesis protein E</fullName>
    </alternativeName>
    <alternativeName>
        <fullName evidence="9">Molybdopterin-converting factor large subunit</fullName>
    </alternativeName>
    <alternativeName>
        <fullName evidence="11">Molybdopterin-converting factor subunit 2</fullName>
    </alternativeName>
</protein>
<gene>
    <name evidence="13" type="ORF">H9L14_00560</name>
</gene>
<dbReference type="InterPro" id="IPR036563">
    <property type="entry name" value="MoaE_sf"/>
</dbReference>
<evidence type="ECO:0000256" key="5">
    <source>
        <dbReference type="ARBA" id="ARBA00023150"/>
    </source>
</evidence>
<dbReference type="Proteomes" id="UP000516105">
    <property type="component" value="Chromosome"/>
</dbReference>
<comment type="subunit">
    <text evidence="7">Heterotetramer of 2 MoaD subunits and 2 MoaE subunits. Also stable as homodimer. The enzyme changes between these two forms during catalysis.</text>
</comment>
<comment type="function">
    <text evidence="6">Converts molybdopterin precursor Z into molybdopterin. This requires the incorporation of two sulfur atoms into precursor Z to generate a dithiolene group. The sulfur is provided by MoaD.</text>
</comment>
<evidence type="ECO:0000256" key="6">
    <source>
        <dbReference type="ARBA" id="ARBA00025448"/>
    </source>
</evidence>
<dbReference type="EMBL" id="CP060782">
    <property type="protein sequence ID" value="QNP45851.1"/>
    <property type="molecule type" value="Genomic_DNA"/>
</dbReference>
<dbReference type="EC" id="2.8.1.12" evidence="3"/>
<dbReference type="RefSeq" id="WP_187708804.1">
    <property type="nucleotide sequence ID" value="NZ_CP060782.1"/>
</dbReference>
<evidence type="ECO:0000256" key="9">
    <source>
        <dbReference type="ARBA" id="ARBA00030407"/>
    </source>
</evidence>
<evidence type="ECO:0000256" key="12">
    <source>
        <dbReference type="ARBA" id="ARBA00049878"/>
    </source>
</evidence>
<reference evidence="13 14" key="1">
    <citation type="submission" date="2020-08" db="EMBL/GenBank/DDBJ databases">
        <title>Genome sequence of Sphingomonas sediminicola KACC 15039T.</title>
        <authorList>
            <person name="Hyun D.-W."/>
            <person name="Bae J.-W."/>
        </authorList>
    </citation>
    <scope>NUCLEOTIDE SEQUENCE [LARGE SCALE GENOMIC DNA]</scope>
    <source>
        <strain evidence="13 14">KACC 15039</strain>
    </source>
</reference>
<evidence type="ECO:0000313" key="13">
    <source>
        <dbReference type="EMBL" id="QNP45851.1"/>
    </source>
</evidence>
<organism evidence="13 14">
    <name type="scientific">Sphingomonas sediminicola</name>
    <dbReference type="NCBI Taxonomy" id="386874"/>
    <lineage>
        <taxon>Bacteria</taxon>
        <taxon>Pseudomonadati</taxon>
        <taxon>Pseudomonadota</taxon>
        <taxon>Alphaproteobacteria</taxon>
        <taxon>Sphingomonadales</taxon>
        <taxon>Sphingomonadaceae</taxon>
        <taxon>Sphingomonas</taxon>
    </lineage>
</organism>
<proteinExistence type="inferred from homology"/>
<sequence>MSVRARLEAGPFDPSAELARLVEAASNDGAVVSFVGLARPQSKDGANVDRLVLEHHPRLTLKSLEDIAVEAAERFDVSQVRVVHRCGEIGAGEPIVFAAAASAHRRAAFEAADYLMDRLKTEAVFWKREEGPAGASWIEPTEADYADRGRWE</sequence>
<dbReference type="Gene3D" id="3.90.1170.40">
    <property type="entry name" value="Molybdopterin biosynthesis MoaE subunit"/>
    <property type="match status" value="1"/>
</dbReference>
<evidence type="ECO:0000256" key="7">
    <source>
        <dbReference type="ARBA" id="ARBA00026066"/>
    </source>
</evidence>
<evidence type="ECO:0000313" key="14">
    <source>
        <dbReference type="Proteomes" id="UP000516105"/>
    </source>
</evidence>
<evidence type="ECO:0000256" key="2">
    <source>
        <dbReference type="ARBA" id="ARBA00005426"/>
    </source>
</evidence>
<keyword evidence="14" id="KW-1185">Reference proteome</keyword>
<comment type="pathway">
    <text evidence="1">Cofactor biosynthesis; molybdopterin biosynthesis.</text>
</comment>
<dbReference type="InterPro" id="IPR003448">
    <property type="entry name" value="Mopterin_biosynth_MoaE"/>
</dbReference>
<comment type="catalytic activity">
    <reaction evidence="12">
        <text>2 [molybdopterin-synthase sulfur-carrier protein]-C-terminal-Gly-aminoethanethioate + cyclic pyranopterin phosphate + H2O = molybdopterin + 2 [molybdopterin-synthase sulfur-carrier protein]-C-terminal Gly-Gly + 2 H(+)</text>
        <dbReference type="Rhea" id="RHEA:26333"/>
        <dbReference type="Rhea" id="RHEA-COMP:12202"/>
        <dbReference type="Rhea" id="RHEA-COMP:19907"/>
        <dbReference type="ChEBI" id="CHEBI:15377"/>
        <dbReference type="ChEBI" id="CHEBI:15378"/>
        <dbReference type="ChEBI" id="CHEBI:58698"/>
        <dbReference type="ChEBI" id="CHEBI:59648"/>
        <dbReference type="ChEBI" id="CHEBI:90778"/>
        <dbReference type="ChEBI" id="CHEBI:232372"/>
        <dbReference type="EC" id="2.8.1.12"/>
    </reaction>
</comment>